<evidence type="ECO:0000313" key="2">
    <source>
        <dbReference type="Proteomes" id="UP000652176"/>
    </source>
</evidence>
<reference evidence="1 2" key="1">
    <citation type="submission" date="2020-09" db="EMBL/GenBank/DDBJ databases">
        <title>Methylomonas albis sp. nov. and Methylomonas fluvii sp. nov.: Two cold-adapted methanotrophs from the River Elbe and an amended description of Methylovulum psychrotolerans strain Eb1.</title>
        <authorList>
            <person name="Bussmann I.K."/>
            <person name="Klings K.-W."/>
            <person name="Warnstedt J."/>
            <person name="Hoppert M."/>
            <person name="Saborowski A."/>
            <person name="Horn F."/>
            <person name="Liebner S."/>
        </authorList>
    </citation>
    <scope>NUCLEOTIDE SEQUENCE [LARGE SCALE GENOMIC DNA]</scope>
    <source>
        <strain evidence="1 2">EbA</strain>
    </source>
</reference>
<sequence>MSEQYLDYTRSYTTVLAEIADYLSRSSLPYLENIALRFSYALEEKVLDLKSGNEQAFLTTVLVKVTNEMFGEIGAIRNGALLASYHHARAALELFASLEHVYCNPLKKQRKLDKFIQYPNVSKYQHFQDWQTCLSEGKITHEEFLNGCKVSENNFQELKSKMPDWQRIWKLQESNPSSILNWHHPASIKGLFESSDETKSLWETYEMLCHLTHLSPLGERVTGGLFLIGFPRDGKDFDYQRINYPIHGAILAAQQITICLQKKVGAGLIEGVLDWVPNDEAKLPT</sequence>
<organism evidence="1 2">
    <name type="scientific">Methylomonas albis</name>
    <dbReference type="NCBI Taxonomy" id="1854563"/>
    <lineage>
        <taxon>Bacteria</taxon>
        <taxon>Pseudomonadati</taxon>
        <taxon>Pseudomonadota</taxon>
        <taxon>Gammaproteobacteria</taxon>
        <taxon>Methylococcales</taxon>
        <taxon>Methylococcaceae</taxon>
        <taxon>Methylomonas</taxon>
    </lineage>
</organism>
<accession>A0ABR9D4F1</accession>
<keyword evidence="2" id="KW-1185">Reference proteome</keyword>
<evidence type="ECO:0000313" key="1">
    <source>
        <dbReference type="EMBL" id="MBD9357994.1"/>
    </source>
</evidence>
<dbReference type="EMBL" id="JACXSS010000001">
    <property type="protein sequence ID" value="MBD9357994.1"/>
    <property type="molecule type" value="Genomic_DNA"/>
</dbReference>
<proteinExistence type="predicted"/>
<name>A0ABR9D4F1_9GAMM</name>
<gene>
    <name evidence="1" type="ORF">IE877_19315</name>
</gene>
<protein>
    <submittedName>
        <fullName evidence="1">Uncharacterized protein</fullName>
    </submittedName>
</protein>
<dbReference type="Proteomes" id="UP000652176">
    <property type="component" value="Unassembled WGS sequence"/>
</dbReference>
<comment type="caution">
    <text evidence="1">The sequence shown here is derived from an EMBL/GenBank/DDBJ whole genome shotgun (WGS) entry which is preliminary data.</text>
</comment>
<dbReference type="RefSeq" id="WP_192376235.1">
    <property type="nucleotide sequence ID" value="NZ_CAJHIV010000001.1"/>
</dbReference>